<accession>A0AA38HA66</accession>
<dbReference type="InterPro" id="IPR016181">
    <property type="entry name" value="Acyl_CoA_acyltransferase"/>
</dbReference>
<dbReference type="GeneID" id="77731939"/>
<proteinExistence type="predicted"/>
<evidence type="ECO:0000313" key="4">
    <source>
        <dbReference type="Proteomes" id="UP001164286"/>
    </source>
</evidence>
<dbReference type="Gene3D" id="3.40.630.30">
    <property type="match status" value="1"/>
</dbReference>
<evidence type="ECO:0000259" key="2">
    <source>
        <dbReference type="PROSITE" id="PS51186"/>
    </source>
</evidence>
<feature type="region of interest" description="Disordered" evidence="1">
    <location>
        <begin position="59"/>
        <end position="91"/>
    </location>
</feature>
<dbReference type="SUPFAM" id="SSF55729">
    <property type="entry name" value="Acyl-CoA N-acyltransferases (Nat)"/>
    <property type="match status" value="1"/>
</dbReference>
<dbReference type="Pfam" id="PF13673">
    <property type="entry name" value="Acetyltransf_10"/>
    <property type="match status" value="1"/>
</dbReference>
<organism evidence="3 4">
    <name type="scientific">Dioszegia hungarica</name>
    <dbReference type="NCBI Taxonomy" id="4972"/>
    <lineage>
        <taxon>Eukaryota</taxon>
        <taxon>Fungi</taxon>
        <taxon>Dikarya</taxon>
        <taxon>Basidiomycota</taxon>
        <taxon>Agaricomycotina</taxon>
        <taxon>Tremellomycetes</taxon>
        <taxon>Tremellales</taxon>
        <taxon>Bulleribasidiaceae</taxon>
        <taxon>Dioszegia</taxon>
    </lineage>
</organism>
<comment type="caution">
    <text evidence="3">The sequence shown here is derived from an EMBL/GenBank/DDBJ whole genome shotgun (WGS) entry which is preliminary data.</text>
</comment>
<dbReference type="PROSITE" id="PS51186">
    <property type="entry name" value="GNAT"/>
    <property type="match status" value="1"/>
</dbReference>
<dbReference type="InterPro" id="IPR000182">
    <property type="entry name" value="GNAT_dom"/>
</dbReference>
<evidence type="ECO:0000313" key="3">
    <source>
        <dbReference type="EMBL" id="KAI9635336.1"/>
    </source>
</evidence>
<dbReference type="Proteomes" id="UP001164286">
    <property type="component" value="Unassembled WGS sequence"/>
</dbReference>
<gene>
    <name evidence="3" type="ORF">MKK02DRAFT_44022</name>
</gene>
<dbReference type="RefSeq" id="XP_052945113.1">
    <property type="nucleotide sequence ID" value="XM_053092734.1"/>
</dbReference>
<evidence type="ECO:0000256" key="1">
    <source>
        <dbReference type="SAM" id="MobiDB-lite"/>
    </source>
</evidence>
<dbReference type="CDD" id="cd04301">
    <property type="entry name" value="NAT_SF"/>
    <property type="match status" value="1"/>
</dbReference>
<feature type="compositionally biased region" description="Low complexity" evidence="1">
    <location>
        <begin position="70"/>
        <end position="81"/>
    </location>
</feature>
<feature type="domain" description="N-acetyltransferase" evidence="2">
    <location>
        <begin position="45"/>
        <end position="192"/>
    </location>
</feature>
<protein>
    <submittedName>
        <fullName evidence="3">Acyl-CoA N-acyltransferase</fullName>
    </submittedName>
</protein>
<dbReference type="AlphaFoldDB" id="A0AA38HA66"/>
<dbReference type="GO" id="GO:0016747">
    <property type="term" value="F:acyltransferase activity, transferring groups other than amino-acyl groups"/>
    <property type="evidence" value="ECO:0007669"/>
    <property type="project" value="InterPro"/>
</dbReference>
<reference evidence="3" key="1">
    <citation type="journal article" date="2022" name="G3 (Bethesda)">
        <title>High quality genome of the basidiomycete yeast Dioszegia hungarica PDD-24b-2 isolated from cloud water.</title>
        <authorList>
            <person name="Jarrige D."/>
            <person name="Haridas S."/>
            <person name="Bleykasten-Grosshans C."/>
            <person name="Joly M."/>
            <person name="Nadalig T."/>
            <person name="Sancelme M."/>
            <person name="Vuilleumier S."/>
            <person name="Grigoriev I.V."/>
            <person name="Amato P."/>
            <person name="Bringel F."/>
        </authorList>
    </citation>
    <scope>NUCLEOTIDE SEQUENCE</scope>
    <source>
        <strain evidence="3">PDD-24b-2</strain>
    </source>
</reference>
<dbReference type="EMBL" id="JAKWFO010000005">
    <property type="protein sequence ID" value="KAI9635336.1"/>
    <property type="molecule type" value="Genomic_DNA"/>
</dbReference>
<keyword evidence="4" id="KW-1185">Reference proteome</keyword>
<name>A0AA38HA66_9TREE</name>
<sequence>MSGSAEKPQRPPFIIEVASTEEKVQACFDVRVEIFVVEQGFDVDSELDEYEPISSSLLLSVTQPSPPPESTSSLSPTSLDPEAPPSKKPIGTVRFTPSIGKISRLAILKDYRQYGFGKELMLAVEQHAREHKAEDLAGATRDAEEGEGKVYRLKLHSQMPVVPFYAKLGFRKEGPEFDEEGAPHQKMIKDIKIAS</sequence>